<dbReference type="EMBL" id="FNBH01000006">
    <property type="protein sequence ID" value="SDG64725.1"/>
    <property type="molecule type" value="Genomic_DNA"/>
</dbReference>
<organism evidence="1 2">
    <name type="scientific">Epilithonimonas hungarica</name>
    <dbReference type="NCBI Taxonomy" id="454006"/>
    <lineage>
        <taxon>Bacteria</taxon>
        <taxon>Pseudomonadati</taxon>
        <taxon>Bacteroidota</taxon>
        <taxon>Flavobacteriia</taxon>
        <taxon>Flavobacteriales</taxon>
        <taxon>Weeksellaceae</taxon>
        <taxon>Chryseobacterium group</taxon>
        <taxon>Epilithonimonas</taxon>
    </lineage>
</organism>
<name>A0A1G7VY69_9FLAO</name>
<dbReference type="STRING" id="454006.SAMN05421825_3755"/>
<keyword evidence="2" id="KW-1185">Reference proteome</keyword>
<dbReference type="AlphaFoldDB" id="A0A1G7VY69"/>
<gene>
    <name evidence="1" type="ORF">SAMN05421825_3755</name>
</gene>
<protein>
    <submittedName>
        <fullName evidence="1">Uncharacterized protein</fullName>
    </submittedName>
</protein>
<evidence type="ECO:0000313" key="2">
    <source>
        <dbReference type="Proteomes" id="UP000199203"/>
    </source>
</evidence>
<accession>A0A1G7VY69</accession>
<evidence type="ECO:0000313" key="1">
    <source>
        <dbReference type="EMBL" id="SDG64725.1"/>
    </source>
</evidence>
<reference evidence="2" key="1">
    <citation type="submission" date="2016-10" db="EMBL/GenBank/DDBJ databases">
        <authorList>
            <person name="Varghese N."/>
            <person name="Submissions S."/>
        </authorList>
    </citation>
    <scope>NUCLEOTIDE SEQUENCE [LARGE SCALE GENOMIC DNA]</scope>
    <source>
        <strain evidence="2">DSM 19684</strain>
    </source>
</reference>
<dbReference type="Proteomes" id="UP000199203">
    <property type="component" value="Unassembled WGS sequence"/>
</dbReference>
<proteinExistence type="predicted"/>
<sequence length="103" mass="12574">MFNLFTKKFWCHFYLSSELYYLVKDINPDTISIFFKNENITFSRLKIYNISNKLIYISIAFEEEKSISQFKNYISKFKEPFPPNYFLFSYCITFISVFYSNCF</sequence>